<protein>
    <submittedName>
        <fullName evidence="1">Uncharacterized protein</fullName>
    </submittedName>
</protein>
<organism evidence="1">
    <name type="scientific">Mammaliicoccus phage MSShimriz1</name>
    <dbReference type="NCBI Taxonomy" id="3230127"/>
    <lineage>
        <taxon>Viruses</taxon>
    </lineage>
</organism>
<accession>A0AAU8GUF5</accession>
<name>A0AAU8GUF5_9VIRU</name>
<reference evidence="1" key="1">
    <citation type="submission" date="2024-06" db="EMBL/GenBank/DDBJ databases">
        <authorList>
            <person name="Ashkenazi R."/>
            <person name="Lipszyc R.R."/>
            <person name="Braunstein R."/>
            <person name="Yerushalmy O."/>
            <person name="Alkalay-Oren S."/>
            <person name="Coppenhagn-Glazer S."/>
            <person name="Hazan R."/>
        </authorList>
    </citation>
    <scope>NUCLEOTIDE SEQUENCE</scope>
</reference>
<evidence type="ECO:0000313" key="1">
    <source>
        <dbReference type="EMBL" id="XCH45041.1"/>
    </source>
</evidence>
<dbReference type="EMBL" id="PP931174">
    <property type="protein sequence ID" value="XCH45041.1"/>
    <property type="molecule type" value="Genomic_DNA"/>
</dbReference>
<proteinExistence type="predicted"/>
<sequence length="78" mass="8999">MEKEKIKAIIVTTTCPNFRDGGMLIIEEGLTDLPLEQALTRIEDGIETNTSIRIPHKEYKGYMRLFPQFIVSYDVHTE</sequence>